<reference evidence="2" key="1">
    <citation type="submission" date="2023-07" db="EMBL/GenBank/DDBJ databases">
        <authorList>
            <person name="Kim M."/>
        </authorList>
    </citation>
    <scope>NUCLEOTIDE SEQUENCE</scope>
    <source>
        <strain evidence="2">BIUV-7</strain>
    </source>
</reference>
<evidence type="ECO:0000313" key="2">
    <source>
        <dbReference type="EMBL" id="MDO6415983.1"/>
    </source>
</evidence>
<feature type="domain" description="Methyltransferase" evidence="1">
    <location>
        <begin position="61"/>
        <end position="148"/>
    </location>
</feature>
<dbReference type="RefSeq" id="WP_303544785.1">
    <property type="nucleotide sequence ID" value="NZ_JAUOTP010000008.1"/>
</dbReference>
<proteinExistence type="predicted"/>
<dbReference type="InterPro" id="IPR029063">
    <property type="entry name" value="SAM-dependent_MTases_sf"/>
</dbReference>
<dbReference type="GO" id="GO:0008168">
    <property type="term" value="F:methyltransferase activity"/>
    <property type="evidence" value="ECO:0007669"/>
    <property type="project" value="UniProtKB-KW"/>
</dbReference>
<dbReference type="Pfam" id="PF13649">
    <property type="entry name" value="Methyltransf_25"/>
    <property type="match status" value="1"/>
</dbReference>
<keyword evidence="2" id="KW-0489">Methyltransferase</keyword>
<protein>
    <submittedName>
        <fullName evidence="2">Methyltransferase domain-containing protein</fullName>
    </submittedName>
</protein>
<accession>A0ABT8YCC1</accession>
<dbReference type="SUPFAM" id="SSF53335">
    <property type="entry name" value="S-adenosyl-L-methionine-dependent methyltransferases"/>
    <property type="match status" value="1"/>
</dbReference>
<organism evidence="2 3">
    <name type="scientific">Sphingomonas natans</name>
    <dbReference type="NCBI Taxonomy" id="3063330"/>
    <lineage>
        <taxon>Bacteria</taxon>
        <taxon>Pseudomonadati</taxon>
        <taxon>Pseudomonadota</taxon>
        <taxon>Alphaproteobacteria</taxon>
        <taxon>Sphingomonadales</taxon>
        <taxon>Sphingomonadaceae</taxon>
        <taxon>Sphingomonas</taxon>
    </lineage>
</organism>
<name>A0ABT8YCC1_9SPHN</name>
<dbReference type="Gene3D" id="3.40.50.150">
    <property type="entry name" value="Vaccinia Virus protein VP39"/>
    <property type="match status" value="1"/>
</dbReference>
<keyword evidence="3" id="KW-1185">Reference proteome</keyword>
<comment type="caution">
    <text evidence="2">The sequence shown here is derived from an EMBL/GenBank/DDBJ whole genome shotgun (WGS) entry which is preliminary data.</text>
</comment>
<evidence type="ECO:0000259" key="1">
    <source>
        <dbReference type="Pfam" id="PF13649"/>
    </source>
</evidence>
<sequence>MSRLAVRSREDEQMDALDLDFESYAALLTDLSKVNRMLLSARPTLGFLTRAIGDRKRFRLLDVGYGHGDMLRSISAWAQARGIAAELVGIDLNPRSEIVAKAATPAEAGIDFRTGDYADLGGGDFDFVVSSFVAHHMSDDQLVAFLRFMEAEARIGWLVNDIRRSALAHASYPLLARAMRWHRIVREDGTLSIARGWREADWAPYLAAADISDATVVRRFPFRLCVERIR</sequence>
<dbReference type="GO" id="GO:0032259">
    <property type="term" value="P:methylation"/>
    <property type="evidence" value="ECO:0007669"/>
    <property type="project" value="UniProtKB-KW"/>
</dbReference>
<dbReference type="InterPro" id="IPR041698">
    <property type="entry name" value="Methyltransf_25"/>
</dbReference>
<dbReference type="Proteomes" id="UP001169764">
    <property type="component" value="Unassembled WGS sequence"/>
</dbReference>
<dbReference type="CDD" id="cd02440">
    <property type="entry name" value="AdoMet_MTases"/>
    <property type="match status" value="1"/>
</dbReference>
<keyword evidence="2" id="KW-0808">Transferase</keyword>
<gene>
    <name evidence="2" type="ORF">Q4F19_16455</name>
</gene>
<dbReference type="EMBL" id="JAUOTP010000008">
    <property type="protein sequence ID" value="MDO6415983.1"/>
    <property type="molecule type" value="Genomic_DNA"/>
</dbReference>
<evidence type="ECO:0000313" key="3">
    <source>
        <dbReference type="Proteomes" id="UP001169764"/>
    </source>
</evidence>